<feature type="region of interest" description="Disordered" evidence="10">
    <location>
        <begin position="1"/>
        <end position="21"/>
    </location>
</feature>
<dbReference type="KEGG" id="mcha:111022218"/>
<dbReference type="AlphaFoldDB" id="A0A6J1DP65"/>
<evidence type="ECO:0000256" key="2">
    <source>
        <dbReference type="ARBA" id="ARBA00012513"/>
    </source>
</evidence>
<dbReference type="FunFam" id="1.10.510.10:FF:000294">
    <property type="entry name" value="Serine/threonine-protein kinase OXI1"/>
    <property type="match status" value="1"/>
</dbReference>
<evidence type="ECO:0000256" key="1">
    <source>
        <dbReference type="ARBA" id="ARBA00009903"/>
    </source>
</evidence>
<accession>A0A6J1DP65</accession>
<dbReference type="Gene3D" id="1.10.510.10">
    <property type="entry name" value="Transferase(Phosphotransferase) domain 1"/>
    <property type="match status" value="2"/>
</dbReference>
<keyword evidence="6" id="KW-0418">Kinase</keyword>
<protein>
    <recommendedName>
        <fullName evidence="2">non-specific serine/threonine protein kinase</fullName>
        <ecNumber evidence="2">2.7.11.1</ecNumber>
    </recommendedName>
</protein>
<dbReference type="PROSITE" id="PS00108">
    <property type="entry name" value="PROTEIN_KINASE_ST"/>
    <property type="match status" value="1"/>
</dbReference>
<dbReference type="PROSITE" id="PS50011">
    <property type="entry name" value="PROTEIN_KINASE_DOM"/>
    <property type="match status" value="1"/>
</dbReference>
<sequence>MNDVRDQQRNANDLHHQHHRREEIPELDFEKLEVVTALGRGAKGVVFLARNATENDGEWLALKVISRALIERKATVVSTDGSEYRRVCFEREVLRLFRHPLLPRLRGVLDTQKVVGYAIDYCAGRDLNTLRKKQTEKMFSDDAIRFYAAELVMALEYVHSLGIVYRDLKPENVMVQQNGHVMLVDFDLSTRLSQRSPKSSPTPSPKVSTESKSAKMRKKKKRFVSFNRFCNSGVSPEDSLYRPDQRAEKPKWPPDASESEKSNSFVGTEEYVAPEIVAGKGHDFAVDWWSLGVVLYEMLYGTTPFRGSNRKETFYRILTMSPDLCGEATPLRDLIRKLLEKDPAKRIELDEIKGHNFFRGTDWDLVLQIPRPPSLPGMEAAAEDTEGNNTIDVESFVQDVFCSRESEKKNHNNGEEGKGFNPNYTESDRFLVF</sequence>
<evidence type="ECO:0000256" key="5">
    <source>
        <dbReference type="ARBA" id="ARBA00022741"/>
    </source>
</evidence>
<dbReference type="PANTHER" id="PTHR45637">
    <property type="entry name" value="FLIPPASE KINASE 1-RELATED"/>
    <property type="match status" value="1"/>
</dbReference>
<evidence type="ECO:0000256" key="9">
    <source>
        <dbReference type="ARBA" id="ARBA00048679"/>
    </source>
</evidence>
<feature type="region of interest" description="Disordered" evidence="10">
    <location>
        <begin position="237"/>
        <end position="264"/>
    </location>
</feature>
<evidence type="ECO:0000256" key="3">
    <source>
        <dbReference type="ARBA" id="ARBA00022527"/>
    </source>
</evidence>
<dbReference type="RefSeq" id="XP_022155084.1">
    <property type="nucleotide sequence ID" value="XM_022299392.1"/>
</dbReference>
<dbReference type="SMART" id="SM00220">
    <property type="entry name" value="S_TKc"/>
    <property type="match status" value="1"/>
</dbReference>
<dbReference type="Pfam" id="PF00069">
    <property type="entry name" value="Pkinase"/>
    <property type="match status" value="2"/>
</dbReference>
<comment type="catalytic activity">
    <reaction evidence="8">
        <text>L-threonyl-[protein] + ATP = O-phospho-L-threonyl-[protein] + ADP + H(+)</text>
        <dbReference type="Rhea" id="RHEA:46608"/>
        <dbReference type="Rhea" id="RHEA-COMP:11060"/>
        <dbReference type="Rhea" id="RHEA-COMP:11605"/>
        <dbReference type="ChEBI" id="CHEBI:15378"/>
        <dbReference type="ChEBI" id="CHEBI:30013"/>
        <dbReference type="ChEBI" id="CHEBI:30616"/>
        <dbReference type="ChEBI" id="CHEBI:61977"/>
        <dbReference type="ChEBI" id="CHEBI:456216"/>
        <dbReference type="EC" id="2.7.11.1"/>
    </reaction>
</comment>
<organism evidence="12 13">
    <name type="scientific">Momordica charantia</name>
    <name type="common">Bitter gourd</name>
    <name type="synonym">Balsam pear</name>
    <dbReference type="NCBI Taxonomy" id="3673"/>
    <lineage>
        <taxon>Eukaryota</taxon>
        <taxon>Viridiplantae</taxon>
        <taxon>Streptophyta</taxon>
        <taxon>Embryophyta</taxon>
        <taxon>Tracheophyta</taxon>
        <taxon>Spermatophyta</taxon>
        <taxon>Magnoliopsida</taxon>
        <taxon>eudicotyledons</taxon>
        <taxon>Gunneridae</taxon>
        <taxon>Pentapetalae</taxon>
        <taxon>rosids</taxon>
        <taxon>fabids</taxon>
        <taxon>Cucurbitales</taxon>
        <taxon>Cucurbitaceae</taxon>
        <taxon>Momordiceae</taxon>
        <taxon>Momordica</taxon>
    </lineage>
</organism>
<dbReference type="OrthoDB" id="432483at2759"/>
<comment type="catalytic activity">
    <reaction evidence="9">
        <text>L-seryl-[protein] + ATP = O-phospho-L-seryl-[protein] + ADP + H(+)</text>
        <dbReference type="Rhea" id="RHEA:17989"/>
        <dbReference type="Rhea" id="RHEA-COMP:9863"/>
        <dbReference type="Rhea" id="RHEA-COMP:11604"/>
        <dbReference type="ChEBI" id="CHEBI:15378"/>
        <dbReference type="ChEBI" id="CHEBI:29999"/>
        <dbReference type="ChEBI" id="CHEBI:30616"/>
        <dbReference type="ChEBI" id="CHEBI:83421"/>
        <dbReference type="ChEBI" id="CHEBI:456216"/>
        <dbReference type="EC" id="2.7.11.1"/>
    </reaction>
</comment>
<dbReference type="InterPro" id="IPR000719">
    <property type="entry name" value="Prot_kinase_dom"/>
</dbReference>
<keyword evidence="12" id="KW-1185">Reference proteome</keyword>
<evidence type="ECO:0000259" key="11">
    <source>
        <dbReference type="PROSITE" id="PS50011"/>
    </source>
</evidence>
<keyword evidence="5" id="KW-0547">Nucleotide-binding</keyword>
<feature type="region of interest" description="Disordered" evidence="10">
    <location>
        <begin position="405"/>
        <end position="427"/>
    </location>
</feature>
<dbReference type="GO" id="GO:0004674">
    <property type="term" value="F:protein serine/threonine kinase activity"/>
    <property type="evidence" value="ECO:0007669"/>
    <property type="project" value="UniProtKB-KW"/>
</dbReference>
<evidence type="ECO:0000256" key="10">
    <source>
        <dbReference type="SAM" id="MobiDB-lite"/>
    </source>
</evidence>
<comment type="similarity">
    <text evidence="1">Belongs to the protein kinase superfamily. AGC Ser/Thr protein kinase family.</text>
</comment>
<evidence type="ECO:0000256" key="4">
    <source>
        <dbReference type="ARBA" id="ARBA00022679"/>
    </source>
</evidence>
<proteinExistence type="inferred from homology"/>
<feature type="compositionally biased region" description="Basic and acidic residues" evidence="10">
    <location>
        <begin position="405"/>
        <end position="418"/>
    </location>
</feature>
<gene>
    <name evidence="13" type="primary">LOC111022218</name>
</gene>
<feature type="domain" description="Protein kinase" evidence="11">
    <location>
        <begin position="32"/>
        <end position="358"/>
    </location>
</feature>
<evidence type="ECO:0000313" key="13">
    <source>
        <dbReference type="RefSeq" id="XP_022155084.1"/>
    </source>
</evidence>
<keyword evidence="3" id="KW-0723">Serine/threonine-protein kinase</keyword>
<dbReference type="InterPro" id="IPR008271">
    <property type="entry name" value="Ser/Thr_kinase_AS"/>
</dbReference>
<feature type="region of interest" description="Disordered" evidence="10">
    <location>
        <begin position="193"/>
        <end position="220"/>
    </location>
</feature>
<evidence type="ECO:0000313" key="12">
    <source>
        <dbReference type="Proteomes" id="UP000504603"/>
    </source>
</evidence>
<keyword evidence="4" id="KW-0808">Transferase</keyword>
<feature type="compositionally biased region" description="Basic and acidic residues" evidence="10">
    <location>
        <begin position="239"/>
        <end position="252"/>
    </location>
</feature>
<dbReference type="Gene3D" id="3.30.200.20">
    <property type="entry name" value="Phosphorylase Kinase, domain 1"/>
    <property type="match status" value="1"/>
</dbReference>
<dbReference type="SUPFAM" id="SSF56112">
    <property type="entry name" value="Protein kinase-like (PK-like)"/>
    <property type="match status" value="1"/>
</dbReference>
<dbReference type="InterPro" id="IPR011009">
    <property type="entry name" value="Kinase-like_dom_sf"/>
</dbReference>
<keyword evidence="7" id="KW-0067">ATP-binding</keyword>
<dbReference type="FunFam" id="1.10.510.10:FF:000312">
    <property type="entry name" value="Serine/threonine-protein kinase OXI1"/>
    <property type="match status" value="1"/>
</dbReference>
<evidence type="ECO:0000256" key="8">
    <source>
        <dbReference type="ARBA" id="ARBA00047899"/>
    </source>
</evidence>
<evidence type="ECO:0000256" key="6">
    <source>
        <dbReference type="ARBA" id="ARBA00022777"/>
    </source>
</evidence>
<dbReference type="EC" id="2.7.11.1" evidence="2"/>
<name>A0A6J1DP65_MOMCH</name>
<dbReference type="GeneID" id="111022218"/>
<feature type="compositionally biased region" description="Low complexity" evidence="10">
    <location>
        <begin position="196"/>
        <end position="211"/>
    </location>
</feature>
<reference evidence="13" key="1">
    <citation type="submission" date="2025-08" db="UniProtKB">
        <authorList>
            <consortium name="RefSeq"/>
        </authorList>
    </citation>
    <scope>IDENTIFICATION</scope>
    <source>
        <strain evidence="13">OHB3-1</strain>
    </source>
</reference>
<dbReference type="Proteomes" id="UP000504603">
    <property type="component" value="Unplaced"/>
</dbReference>
<dbReference type="GO" id="GO:0005524">
    <property type="term" value="F:ATP binding"/>
    <property type="evidence" value="ECO:0007669"/>
    <property type="project" value="UniProtKB-KW"/>
</dbReference>
<evidence type="ECO:0000256" key="7">
    <source>
        <dbReference type="ARBA" id="ARBA00022840"/>
    </source>
</evidence>